<organism evidence="1 2">
    <name type="scientific">Saccharospirillum salsuginis</name>
    <dbReference type="NCBI Taxonomy" id="418750"/>
    <lineage>
        <taxon>Bacteria</taxon>
        <taxon>Pseudomonadati</taxon>
        <taxon>Pseudomonadota</taxon>
        <taxon>Gammaproteobacteria</taxon>
        <taxon>Oceanospirillales</taxon>
        <taxon>Saccharospirillaceae</taxon>
        <taxon>Saccharospirillum</taxon>
    </lineage>
</organism>
<dbReference type="NCBIfam" id="NF046098">
    <property type="entry name" value="RSP_7527_fam"/>
    <property type="match status" value="1"/>
</dbReference>
<dbReference type="AlphaFoldDB" id="A0A918NB33"/>
<name>A0A918NB33_9GAMM</name>
<evidence type="ECO:0000313" key="2">
    <source>
        <dbReference type="Proteomes" id="UP000626148"/>
    </source>
</evidence>
<accession>A0A918NB33</accession>
<comment type="caution">
    <text evidence="1">The sequence shown here is derived from an EMBL/GenBank/DDBJ whole genome shotgun (WGS) entry which is preliminary data.</text>
</comment>
<dbReference type="RefSeq" id="WP_189608734.1">
    <property type="nucleotide sequence ID" value="NZ_BMXR01000005.1"/>
</dbReference>
<sequence>MKTQTSDSVVLDRFGRVDVAYYEAKAAKMRSEAVARFTRNLSHSIGQTVRDLFTPSRPTRSA</sequence>
<reference evidence="1" key="1">
    <citation type="journal article" date="2014" name="Int. J. Syst. Evol. Microbiol.">
        <title>Complete genome sequence of Corynebacterium casei LMG S-19264T (=DSM 44701T), isolated from a smear-ripened cheese.</title>
        <authorList>
            <consortium name="US DOE Joint Genome Institute (JGI-PGF)"/>
            <person name="Walter F."/>
            <person name="Albersmeier A."/>
            <person name="Kalinowski J."/>
            <person name="Ruckert C."/>
        </authorList>
    </citation>
    <scope>NUCLEOTIDE SEQUENCE</scope>
    <source>
        <strain evidence="1">KCTC 22169</strain>
    </source>
</reference>
<dbReference type="EMBL" id="BMXR01000005">
    <property type="protein sequence ID" value="GGX55070.1"/>
    <property type="molecule type" value="Genomic_DNA"/>
</dbReference>
<evidence type="ECO:0000313" key="1">
    <source>
        <dbReference type="EMBL" id="GGX55070.1"/>
    </source>
</evidence>
<dbReference type="InterPro" id="IPR058227">
    <property type="entry name" value="RSP_7527-like"/>
</dbReference>
<proteinExistence type="predicted"/>
<dbReference type="Proteomes" id="UP000626148">
    <property type="component" value="Unassembled WGS sequence"/>
</dbReference>
<reference evidence="1" key="2">
    <citation type="submission" date="2020-09" db="EMBL/GenBank/DDBJ databases">
        <authorList>
            <person name="Sun Q."/>
            <person name="Kim S."/>
        </authorList>
    </citation>
    <scope>NUCLEOTIDE SEQUENCE</scope>
    <source>
        <strain evidence="1">KCTC 22169</strain>
    </source>
</reference>
<protein>
    <submittedName>
        <fullName evidence="1">Uncharacterized protein</fullName>
    </submittedName>
</protein>
<gene>
    <name evidence="1" type="ORF">GCM10007392_23310</name>
</gene>
<keyword evidence="2" id="KW-1185">Reference proteome</keyword>